<dbReference type="NCBIfam" id="NF010191">
    <property type="entry name" value="PRK13670.1"/>
    <property type="match status" value="1"/>
</dbReference>
<dbReference type="GO" id="GO:0006400">
    <property type="term" value="P:tRNA modification"/>
    <property type="evidence" value="ECO:0007669"/>
    <property type="project" value="UniProtKB-UniRule"/>
</dbReference>
<dbReference type="Pfam" id="PF05636">
    <property type="entry name" value="HIGH_NTase1"/>
    <property type="match status" value="1"/>
</dbReference>
<proteinExistence type="inferred from homology"/>
<accession>A5KQ82</accession>
<reference evidence="3 4" key="2">
    <citation type="submission" date="2007-04" db="EMBL/GenBank/DDBJ databases">
        <title>Draft genome sequence of Ruminococcus torques (ATCC 27756).</title>
        <authorList>
            <person name="Sudarsanam P."/>
            <person name="Ley R."/>
            <person name="Guruge J."/>
            <person name="Turnbaugh P.J."/>
            <person name="Mahowald M."/>
            <person name="Liep D."/>
            <person name="Gordon J."/>
        </authorList>
    </citation>
    <scope>NUCLEOTIDE SEQUENCE [LARGE SCALE GENOMIC DNA]</scope>
    <source>
        <strain evidence="3 4">ATCC 27756</strain>
    </source>
</reference>
<evidence type="ECO:0000256" key="1">
    <source>
        <dbReference type="ARBA" id="ARBA00022694"/>
    </source>
</evidence>
<dbReference type="AlphaFoldDB" id="A5KQ82"/>
<dbReference type="PaxDb" id="411460-RUMTOR_02419"/>
<evidence type="ECO:0000256" key="2">
    <source>
        <dbReference type="HAMAP-Rule" id="MF_01539"/>
    </source>
</evidence>
<feature type="binding site" evidence="2">
    <location>
        <begin position="14"/>
        <end position="27"/>
    </location>
    <ligand>
        <name>ATP</name>
        <dbReference type="ChEBI" id="CHEBI:30616"/>
    </ligand>
</feature>
<keyword evidence="2" id="KW-0436">Ligase</keyword>
<dbReference type="GO" id="GO:0005524">
    <property type="term" value="F:ATP binding"/>
    <property type="evidence" value="ECO:0007669"/>
    <property type="project" value="UniProtKB-KW"/>
</dbReference>
<dbReference type="GO" id="GO:0005737">
    <property type="term" value="C:cytoplasm"/>
    <property type="evidence" value="ECO:0007669"/>
    <property type="project" value="UniProtKB-SubCell"/>
</dbReference>
<feature type="binding site" evidence="2">
    <location>
        <position position="109"/>
    </location>
    <ligand>
        <name>ATP</name>
        <dbReference type="ChEBI" id="CHEBI:30616"/>
    </ligand>
</feature>
<dbReference type="InterPro" id="IPR008513">
    <property type="entry name" value="tRNA(Met)_cyd_acetate_ligase"/>
</dbReference>
<dbReference type="SUPFAM" id="SSF52374">
    <property type="entry name" value="Nucleotidylyl transferase"/>
    <property type="match status" value="1"/>
</dbReference>
<dbReference type="HAMAP" id="MF_01539">
    <property type="entry name" value="TmcAL"/>
    <property type="match status" value="1"/>
</dbReference>
<dbReference type="InterPro" id="IPR014729">
    <property type="entry name" value="Rossmann-like_a/b/a_fold"/>
</dbReference>
<gene>
    <name evidence="2" type="primary">tmcAL</name>
    <name evidence="3" type="ORF">RUMTOR_02419</name>
</gene>
<name>A5KQ82_9FIRM</name>
<comment type="function">
    <text evidence="2">Catalyzes the formation of N(4)-acetylcytidine (ac(4)C) at the wobble position of elongator tRNA(Met), using acetate and ATP as substrates. First activates an acetate ion to form acetyladenylate (Ac-AMP) and then transfers the acetyl group to tRNA to form ac(4)C34.</text>
</comment>
<keyword evidence="2" id="KW-0963">Cytoplasm</keyword>
<feature type="binding site" evidence="2">
    <location>
        <position position="171"/>
    </location>
    <ligand>
        <name>ATP</name>
        <dbReference type="ChEBI" id="CHEBI:30616"/>
    </ligand>
</feature>
<reference evidence="3 4" key="1">
    <citation type="submission" date="2007-03" db="EMBL/GenBank/DDBJ databases">
        <authorList>
            <person name="Fulton L."/>
            <person name="Clifton S."/>
            <person name="Fulton B."/>
            <person name="Xu J."/>
            <person name="Minx P."/>
            <person name="Pepin K.H."/>
            <person name="Johnson M."/>
            <person name="Thiruvilangam P."/>
            <person name="Bhonagiri V."/>
            <person name="Nash W.E."/>
            <person name="Mardis E.R."/>
            <person name="Wilson R.K."/>
        </authorList>
    </citation>
    <scope>NUCLEOTIDE SEQUENCE [LARGE SCALE GENOMIC DNA]</scope>
    <source>
        <strain evidence="3 4">ATCC 27756</strain>
    </source>
</reference>
<keyword evidence="2" id="KW-0547">Nucleotide-binding</keyword>
<dbReference type="PANTHER" id="PTHR37825">
    <property type="entry name" value="TRNA(MET) CYTIDINE ACETATE LIGASE"/>
    <property type="match status" value="1"/>
</dbReference>
<keyword evidence="2" id="KW-0694">RNA-binding</keyword>
<dbReference type="PANTHER" id="PTHR37825:SF1">
    <property type="entry name" value="TRNA(MET) CYTIDINE ACETATE LIGASE"/>
    <property type="match status" value="1"/>
</dbReference>
<dbReference type="Proteomes" id="UP000003577">
    <property type="component" value="Unassembled WGS sequence"/>
</dbReference>
<dbReference type="EC" id="6.3.4.-" evidence="2"/>
<comment type="caution">
    <text evidence="2">Lacks conserved residue(s) required for the propagation of feature annotation.</text>
</comment>
<comment type="catalytic activity">
    <reaction evidence="2">
        <text>cytidine(34) in elongator tRNA(Met) + acetate + ATP = N(4)-acetylcytidine(34) in elongator tRNA(Met) + AMP + diphosphate</text>
        <dbReference type="Rhea" id="RHEA:58144"/>
        <dbReference type="Rhea" id="RHEA-COMP:10693"/>
        <dbReference type="Rhea" id="RHEA-COMP:10694"/>
        <dbReference type="ChEBI" id="CHEBI:30089"/>
        <dbReference type="ChEBI" id="CHEBI:30616"/>
        <dbReference type="ChEBI" id="CHEBI:33019"/>
        <dbReference type="ChEBI" id="CHEBI:74900"/>
        <dbReference type="ChEBI" id="CHEBI:82748"/>
        <dbReference type="ChEBI" id="CHEBI:456215"/>
    </reaction>
</comment>
<dbReference type="EMBL" id="AAVP02000015">
    <property type="protein sequence ID" value="EDK23424.1"/>
    <property type="molecule type" value="Genomic_DNA"/>
</dbReference>
<dbReference type="GO" id="GO:0000049">
    <property type="term" value="F:tRNA binding"/>
    <property type="evidence" value="ECO:0007669"/>
    <property type="project" value="UniProtKB-KW"/>
</dbReference>
<feature type="binding site" evidence="2">
    <location>
        <position position="196"/>
    </location>
    <ligand>
        <name>ATP</name>
        <dbReference type="ChEBI" id="CHEBI:30616"/>
    </ligand>
</feature>
<organism evidence="3 4">
    <name type="scientific">[Ruminococcus] torques ATCC 27756</name>
    <dbReference type="NCBI Taxonomy" id="411460"/>
    <lineage>
        <taxon>Bacteria</taxon>
        <taxon>Bacillati</taxon>
        <taxon>Bacillota</taxon>
        <taxon>Clostridia</taxon>
        <taxon>Lachnospirales</taxon>
        <taxon>Lachnospiraceae</taxon>
        <taxon>Mediterraneibacter</taxon>
    </lineage>
</organism>
<sequence>MIYKEFLMKIVGLITEYNPFHNGHLYHIQQAKRTTGADAVIVVMSGDYVQRGVPAVMPKRLRAESALECGASAVFELPVCYSTGSAELFAESAVALLDQLQIVDSLCFGSECGDLDALSEIADLLCQEPKDYRSLLKKHLRNGLSFPCARRKALKEYLPEKNFAALLDEPNNILGIEYLKAIRKLKSTIKPYTILRKGARYHDQELSTENLSSASAIRSLLSYSGSSLRKYDDLPKGAFDDTAPFNIFGELESQVPQCCLKLLKDCHKVSYPIYQNDFSLILKYKLLNKYPENLLRYMDVSEELANRICSRLNYFFNYKQFCDLLKTRELTQTRINRALLHIMLGIKKTDVEEYIDGGYHFYARLLGFRKDREKLLTRISKESSLPLLIRLSETETIPPLGRKMLRNDMLASNLYTSVVTDKFKTAFQNEYKQKVIKI</sequence>
<comment type="subcellular location">
    <subcellularLocation>
        <location evidence="2">Cytoplasm</location>
    </subcellularLocation>
</comment>
<dbReference type="HOGENOM" id="CLU_038915_0_1_9"/>
<evidence type="ECO:0000313" key="3">
    <source>
        <dbReference type="EMBL" id="EDK23424.1"/>
    </source>
</evidence>
<comment type="caution">
    <text evidence="3">The sequence shown here is derived from an EMBL/GenBank/DDBJ whole genome shotgun (WGS) entry which is preliminary data.</text>
</comment>
<keyword evidence="1 2" id="KW-0819">tRNA processing</keyword>
<keyword evidence="2" id="KW-0067">ATP-binding</keyword>
<protein>
    <recommendedName>
        <fullName evidence="2">tRNA(Met) cytidine acetate ligase</fullName>
        <ecNumber evidence="2">6.3.4.-</ecNumber>
    </recommendedName>
</protein>
<keyword evidence="2" id="KW-0820">tRNA-binding</keyword>
<evidence type="ECO:0000313" key="4">
    <source>
        <dbReference type="Proteomes" id="UP000003577"/>
    </source>
</evidence>
<comment type="similarity">
    <text evidence="2">Belongs to the TmcAL family.</text>
</comment>
<dbReference type="Gene3D" id="3.40.50.620">
    <property type="entry name" value="HUPs"/>
    <property type="match status" value="1"/>
</dbReference>
<dbReference type="GO" id="GO:0016879">
    <property type="term" value="F:ligase activity, forming carbon-nitrogen bonds"/>
    <property type="evidence" value="ECO:0007669"/>
    <property type="project" value="UniProtKB-UniRule"/>
</dbReference>